<keyword evidence="9" id="KW-1185">Reference proteome</keyword>
<name>A0A078A1N6_STYLE</name>
<dbReference type="GO" id="GO:0020037">
    <property type="term" value="F:heme binding"/>
    <property type="evidence" value="ECO:0007669"/>
    <property type="project" value="InterPro"/>
</dbReference>
<dbReference type="CDD" id="cd00302">
    <property type="entry name" value="cytochrome_P450"/>
    <property type="match status" value="1"/>
</dbReference>
<evidence type="ECO:0000256" key="4">
    <source>
        <dbReference type="ARBA" id="ARBA00023002"/>
    </source>
</evidence>
<dbReference type="InterPro" id="IPR050196">
    <property type="entry name" value="Cytochrome_P450_Monoox"/>
</dbReference>
<evidence type="ECO:0000313" key="9">
    <source>
        <dbReference type="Proteomes" id="UP000039865"/>
    </source>
</evidence>
<dbReference type="PANTHER" id="PTHR24291:SF50">
    <property type="entry name" value="BIFUNCTIONAL ALBAFLAVENONE MONOOXYGENASE_TERPENE SYNTHASE"/>
    <property type="match status" value="1"/>
</dbReference>
<evidence type="ECO:0000313" key="8">
    <source>
        <dbReference type="EMBL" id="CDW76171.1"/>
    </source>
</evidence>
<dbReference type="EMBL" id="CCKQ01005022">
    <property type="protein sequence ID" value="CDW76171.1"/>
    <property type="molecule type" value="Genomic_DNA"/>
</dbReference>
<dbReference type="InParanoid" id="A0A078A1N6"/>
<dbReference type="OrthoDB" id="1470350at2759"/>
<keyword evidence="2 7" id="KW-0349">Heme</keyword>
<dbReference type="InterPro" id="IPR002401">
    <property type="entry name" value="Cyt_P450_E_grp-I"/>
</dbReference>
<evidence type="ECO:0000256" key="6">
    <source>
        <dbReference type="ARBA" id="ARBA00023033"/>
    </source>
</evidence>
<evidence type="ECO:0000256" key="1">
    <source>
        <dbReference type="ARBA" id="ARBA00010617"/>
    </source>
</evidence>
<dbReference type="InterPro" id="IPR036396">
    <property type="entry name" value="Cyt_P450_sf"/>
</dbReference>
<dbReference type="PRINTS" id="PR00385">
    <property type="entry name" value="P450"/>
</dbReference>
<dbReference type="GO" id="GO:0016705">
    <property type="term" value="F:oxidoreductase activity, acting on paired donors, with incorporation or reduction of molecular oxygen"/>
    <property type="evidence" value="ECO:0007669"/>
    <property type="project" value="InterPro"/>
</dbReference>
<accession>A0A078A1N6</accession>
<evidence type="ECO:0000256" key="5">
    <source>
        <dbReference type="ARBA" id="ARBA00023004"/>
    </source>
</evidence>
<organism evidence="8 9">
    <name type="scientific">Stylonychia lemnae</name>
    <name type="common">Ciliate</name>
    <dbReference type="NCBI Taxonomy" id="5949"/>
    <lineage>
        <taxon>Eukaryota</taxon>
        <taxon>Sar</taxon>
        <taxon>Alveolata</taxon>
        <taxon>Ciliophora</taxon>
        <taxon>Intramacronucleata</taxon>
        <taxon>Spirotrichea</taxon>
        <taxon>Stichotrichia</taxon>
        <taxon>Sporadotrichida</taxon>
        <taxon>Oxytrichidae</taxon>
        <taxon>Stylonychinae</taxon>
        <taxon>Stylonychia</taxon>
    </lineage>
</organism>
<proteinExistence type="inferred from homology"/>
<feature type="binding site" description="axial binding residue" evidence="7">
    <location>
        <position position="434"/>
    </location>
    <ligand>
        <name>heme</name>
        <dbReference type="ChEBI" id="CHEBI:30413"/>
    </ligand>
    <ligandPart>
        <name>Fe</name>
        <dbReference type="ChEBI" id="CHEBI:18248"/>
    </ligandPart>
</feature>
<dbReference type="PRINTS" id="PR00463">
    <property type="entry name" value="EP450I"/>
</dbReference>
<sequence length="488" mass="57464">MLTFLKVLKKQDEFWEDSHYEYLKHVFKDDIPSYLIDFRFPKGMLVITDPDFVFESFTTKNKYFDKFPRSYHINKKIFGESILFTASDEIQALKRKHLSSAFYKDKMQSQLNSIISSTYDMVQETIQQINLGNDELDLNQYIGKLILKSIQICIFGVDEHLEMLPFKQKGKIDQLSQGVFMNRISAGSILRSNNVFRINFEFLDHYFVGKDEKELEQNQITMRRFIFEMIKMRREKNKALKPEEIHHDFLNLLLQDDLFKDNDNLIIDECCTFMLAATQTSTTAVSNLLFYLTKYDSIRANLRNEIKDIFGKNQMISQISKEDWLQKLNLDEIQNQWNYLFLVVQENLRIEPPIRKCTPQIVKEDIEILGKKILKGTPILFHFLGLQRNANEWPDPFQFIPERFDPSSKYFLTAEGKKRKPGSFTPFLGGRRICLGKTFAENIIKCVAPLIISRLDFEILKPEHKLRKPPNGAFAEPVYPMKVKLYKQ</sequence>
<comment type="similarity">
    <text evidence="1">Belongs to the cytochrome P450 family.</text>
</comment>
<dbReference type="AlphaFoldDB" id="A0A078A1N6"/>
<dbReference type="Proteomes" id="UP000039865">
    <property type="component" value="Unassembled WGS sequence"/>
</dbReference>
<comment type="cofactor">
    <cofactor evidence="7">
        <name>heme</name>
        <dbReference type="ChEBI" id="CHEBI:30413"/>
    </cofactor>
</comment>
<dbReference type="PANTHER" id="PTHR24291">
    <property type="entry name" value="CYTOCHROME P450 FAMILY 4"/>
    <property type="match status" value="1"/>
</dbReference>
<dbReference type="Pfam" id="PF00067">
    <property type="entry name" value="p450"/>
    <property type="match status" value="1"/>
</dbReference>
<keyword evidence="3 7" id="KW-0479">Metal-binding</keyword>
<keyword evidence="4" id="KW-0560">Oxidoreductase</keyword>
<dbReference type="OMA" id="HMAYNGR"/>
<keyword evidence="6" id="KW-0503">Monooxygenase</keyword>
<dbReference type="GO" id="GO:0004497">
    <property type="term" value="F:monooxygenase activity"/>
    <property type="evidence" value="ECO:0007669"/>
    <property type="project" value="UniProtKB-KW"/>
</dbReference>
<dbReference type="InterPro" id="IPR001128">
    <property type="entry name" value="Cyt_P450"/>
</dbReference>
<gene>
    <name evidence="8" type="primary">Contig16580.g17653</name>
    <name evidence="8" type="ORF">STYLEM_5169</name>
</gene>
<dbReference type="SUPFAM" id="SSF48264">
    <property type="entry name" value="Cytochrome P450"/>
    <property type="match status" value="1"/>
</dbReference>
<protein>
    <submittedName>
        <fullName evidence="8">Cytochrome family subfamily polypeptide 55</fullName>
    </submittedName>
</protein>
<keyword evidence="5 7" id="KW-0408">Iron</keyword>
<evidence type="ECO:0000256" key="3">
    <source>
        <dbReference type="ARBA" id="ARBA00022723"/>
    </source>
</evidence>
<dbReference type="Gene3D" id="1.10.630.10">
    <property type="entry name" value="Cytochrome P450"/>
    <property type="match status" value="1"/>
</dbReference>
<evidence type="ECO:0000256" key="7">
    <source>
        <dbReference type="PIRSR" id="PIRSR602401-1"/>
    </source>
</evidence>
<evidence type="ECO:0000256" key="2">
    <source>
        <dbReference type="ARBA" id="ARBA00022617"/>
    </source>
</evidence>
<reference evidence="8 9" key="1">
    <citation type="submission" date="2014-06" db="EMBL/GenBank/DDBJ databases">
        <authorList>
            <person name="Swart Estienne"/>
        </authorList>
    </citation>
    <scope>NUCLEOTIDE SEQUENCE [LARGE SCALE GENOMIC DNA]</scope>
    <source>
        <strain evidence="8 9">130c</strain>
    </source>
</reference>
<dbReference type="GO" id="GO:0005506">
    <property type="term" value="F:iron ion binding"/>
    <property type="evidence" value="ECO:0007669"/>
    <property type="project" value="InterPro"/>
</dbReference>